<reference evidence="1" key="1">
    <citation type="submission" date="2022-01" db="EMBL/GenBank/DDBJ databases">
        <title>Nocardioidaceae gen. sp. A5X3R13.</title>
        <authorList>
            <person name="Lopez Marin M.A."/>
            <person name="Uhlik O."/>
        </authorList>
    </citation>
    <scope>NUCLEOTIDE SEQUENCE</scope>
    <source>
        <strain evidence="1">A5X3R13</strain>
    </source>
</reference>
<organism evidence="1 2">
    <name type="scientific">Solicola gregarius</name>
    <dbReference type="NCBI Taxonomy" id="2908642"/>
    <lineage>
        <taxon>Bacteria</taxon>
        <taxon>Bacillati</taxon>
        <taxon>Actinomycetota</taxon>
        <taxon>Actinomycetes</taxon>
        <taxon>Propionibacteriales</taxon>
        <taxon>Nocardioidaceae</taxon>
        <taxon>Solicola</taxon>
    </lineage>
</organism>
<dbReference type="SUPFAM" id="SSF55961">
    <property type="entry name" value="Bet v1-like"/>
    <property type="match status" value="1"/>
</dbReference>
<name>A0AA46YME5_9ACTN</name>
<dbReference type="AlphaFoldDB" id="A0AA46YME5"/>
<evidence type="ECO:0000313" key="1">
    <source>
        <dbReference type="EMBL" id="UYM07662.1"/>
    </source>
</evidence>
<gene>
    <name evidence="1" type="ORF">L0C25_11500</name>
</gene>
<dbReference type="RefSeq" id="WP_271636638.1">
    <property type="nucleotide sequence ID" value="NZ_CP094970.1"/>
</dbReference>
<dbReference type="KEGG" id="sgrg:L0C25_11500"/>
<protein>
    <submittedName>
        <fullName evidence="1">SRPBCC family protein</fullName>
    </submittedName>
</protein>
<dbReference type="Pfam" id="PF10604">
    <property type="entry name" value="Polyketide_cyc2"/>
    <property type="match status" value="1"/>
</dbReference>
<dbReference type="EMBL" id="CP094970">
    <property type="protein sequence ID" value="UYM07662.1"/>
    <property type="molecule type" value="Genomic_DNA"/>
</dbReference>
<evidence type="ECO:0000313" key="2">
    <source>
        <dbReference type="Proteomes" id="UP001164390"/>
    </source>
</evidence>
<dbReference type="InterPro" id="IPR023393">
    <property type="entry name" value="START-like_dom_sf"/>
</dbReference>
<dbReference type="Gene3D" id="3.30.530.20">
    <property type="match status" value="1"/>
</dbReference>
<dbReference type="InterPro" id="IPR019587">
    <property type="entry name" value="Polyketide_cyclase/dehydratase"/>
</dbReference>
<accession>A0AA46YME5</accession>
<keyword evidence="2" id="KW-1185">Reference proteome</keyword>
<proteinExistence type="predicted"/>
<sequence length="144" mass="15738">MEFELSTQVDASPDDVWAVVADVESWPSVTDSMDEVRVTSEGAFGVGSTAKVKQPKIPLLTWTVTDWREGRSFVWQTSSLGVTIVASHDVRATSDGTRLTLGIDQHGLLSPLAQLMTGKRAKQYVQMELAGTKRAAEERARSKS</sequence>
<dbReference type="Proteomes" id="UP001164390">
    <property type="component" value="Chromosome"/>
</dbReference>